<dbReference type="Pfam" id="PF19935">
    <property type="entry name" value="DUF6398"/>
    <property type="match status" value="1"/>
</dbReference>
<accession>A0A1M7TGZ5</accession>
<proteinExistence type="predicted"/>
<dbReference type="RefSeq" id="WP_244277059.1">
    <property type="nucleotide sequence ID" value="NZ_FRDM01000006.1"/>
</dbReference>
<evidence type="ECO:0000313" key="3">
    <source>
        <dbReference type="Proteomes" id="UP000184428"/>
    </source>
</evidence>
<evidence type="ECO:0000259" key="1">
    <source>
        <dbReference type="Pfam" id="PF19935"/>
    </source>
</evidence>
<gene>
    <name evidence="2" type="ORF">SAMN05660350_01716</name>
</gene>
<feature type="domain" description="DUF6398" evidence="1">
    <location>
        <begin position="426"/>
        <end position="526"/>
    </location>
</feature>
<name>A0A1M7TGZ5_9ACTN</name>
<sequence>MEAVAAALAADDPLPLLSLASTLLSAFEDRPSLGRPQESALPARDEVLQTFFDLPLVETSALLAAVAGLAGDEMLRHRVRREIGSRAHVLPRWLLAMDEAEPVDGVFEMRHVLGDGENLVVGVRLPGGSELCAAVHVDHNLGTLVKDAYVVPGSLRELVELMRTTADDPDTTITGLDPADARARITEAIELGAITVPPIETDTWPACRPLVEWAVGLLPDGGTGYERPEWTDADKQALADRFFASPFGAGLDDADRRSLLDSLLWFGTDYGPGDPLRWSPVAVGILLTDWIPRKIVADVPHLAQAPELLRAFIRFSHAERGIRAGLTEETLAAVDEWEPEYQEIIRSPRPQGPMALLARMGALDPDGPWGTAGDDEPATFGEIMLERLYPAVGGARALDELDDAPLPDEPFDRSRVPEEVRERAVEVLVLVDQCCRALFDRELRTAARRLLARIARDDPQALRRGRADTTAAAICWIAAKANDVFDTGGLTVKQLLDWFGVSANTPSQRGRTLLEALGVRATDYAYGPLDLGSPEFLTSARRARLIAARDRYRG</sequence>
<dbReference type="EMBL" id="FRDM01000006">
    <property type="protein sequence ID" value="SHN69888.1"/>
    <property type="molecule type" value="Genomic_DNA"/>
</dbReference>
<organism evidence="2 3">
    <name type="scientific">Geodermatophilus obscurus</name>
    <dbReference type="NCBI Taxonomy" id="1861"/>
    <lineage>
        <taxon>Bacteria</taxon>
        <taxon>Bacillati</taxon>
        <taxon>Actinomycetota</taxon>
        <taxon>Actinomycetes</taxon>
        <taxon>Geodermatophilales</taxon>
        <taxon>Geodermatophilaceae</taxon>
        <taxon>Geodermatophilus</taxon>
    </lineage>
</organism>
<dbReference type="Proteomes" id="UP000184428">
    <property type="component" value="Unassembled WGS sequence"/>
</dbReference>
<protein>
    <recommendedName>
        <fullName evidence="1">DUF6398 domain-containing protein</fullName>
    </recommendedName>
</protein>
<dbReference type="AlphaFoldDB" id="A0A1M7TGZ5"/>
<dbReference type="InterPro" id="IPR045651">
    <property type="entry name" value="DUF6398"/>
</dbReference>
<reference evidence="2 3" key="1">
    <citation type="submission" date="2016-12" db="EMBL/GenBank/DDBJ databases">
        <authorList>
            <person name="Song W.-J."/>
            <person name="Kurnit D.M."/>
        </authorList>
    </citation>
    <scope>NUCLEOTIDE SEQUENCE [LARGE SCALE GENOMIC DNA]</scope>
    <source>
        <strain evidence="2 3">DSM 43162</strain>
    </source>
</reference>
<evidence type="ECO:0000313" key="2">
    <source>
        <dbReference type="EMBL" id="SHN69888.1"/>
    </source>
</evidence>